<proteinExistence type="predicted"/>
<dbReference type="EMBL" id="BHVO01000030">
    <property type="protein sequence ID" value="GCA70587.1"/>
    <property type="molecule type" value="Genomic_DNA"/>
</dbReference>
<evidence type="ECO:0000313" key="1">
    <source>
        <dbReference type="EMBL" id="GCA70587.1"/>
    </source>
</evidence>
<evidence type="ECO:0000313" key="2">
    <source>
        <dbReference type="Proteomes" id="UP000323569"/>
    </source>
</evidence>
<accession>A0A5A5RBP7</accession>
<sequence>MRSYLRPPIKGCQLCQLCQLFLTMASNFSGTPFEHPAVNFDHKFSPRQVNRFPQRLLLLSPQAATFNQRGFICDPQSGGLAVQPQKQIYLETIGQTFIYGYNAAIMAHSLTDLFPLLEGVTLNLRGFAYEGAAMALSLLDCLTLRKRNRFEHFLANEGKKHIYMAYVGKGWQLARIPFSLRFYLQKLADSAQHFPDSLLGWLALDGYGFHQGYFAWPKYIRERKSPQELSGYARLVFAQGLGRSLWFVKGANIPEIADQIQKFDPLLQPHLWSGIGLACTYAGGVSPEEIQHLKQLAEPYRAELAQGAAFAAKARLLAENCSENTEIACQILCGMAITETAKITDDTLIGLDYHDQIPAYEQWRQAIQSHFRT</sequence>
<dbReference type="Pfam" id="PF08012">
    <property type="entry name" value="DUF1702"/>
    <property type="match status" value="1"/>
</dbReference>
<dbReference type="Proteomes" id="UP000323569">
    <property type="component" value="Unassembled WGS sequence"/>
</dbReference>
<dbReference type="AlphaFoldDB" id="A0A5A5RBP7"/>
<organism evidence="1 2">
    <name type="scientific">Microcystis aeruginosa NIES-2519</name>
    <dbReference type="NCBI Taxonomy" id="2303981"/>
    <lineage>
        <taxon>Bacteria</taxon>
        <taxon>Bacillati</taxon>
        <taxon>Cyanobacteriota</taxon>
        <taxon>Cyanophyceae</taxon>
        <taxon>Oscillatoriophycideae</taxon>
        <taxon>Chroococcales</taxon>
        <taxon>Microcystaceae</taxon>
        <taxon>Microcystis</taxon>
    </lineage>
</organism>
<gene>
    <name evidence="1" type="ORF">MiYa_02120</name>
</gene>
<comment type="caution">
    <text evidence="1">The sequence shown here is derived from an EMBL/GenBank/DDBJ whole genome shotgun (WGS) entry which is preliminary data.</text>
</comment>
<protein>
    <recommendedName>
        <fullName evidence="3">DUF1702 family protein</fullName>
    </recommendedName>
</protein>
<evidence type="ECO:0008006" key="3">
    <source>
        <dbReference type="Google" id="ProtNLM"/>
    </source>
</evidence>
<reference evidence="1 2" key="1">
    <citation type="submission" date="2018-09" db="EMBL/GenBank/DDBJ databases">
        <title>Evolutionary history of phycoerythrin pigmentation in the water bloom-forming cyanobacterium Microcystis aeruginosa.</title>
        <authorList>
            <person name="Tanabe Y."/>
            <person name="Tanabe Y."/>
            <person name="Yamaguchi H."/>
        </authorList>
    </citation>
    <scope>NUCLEOTIDE SEQUENCE [LARGE SCALE GENOMIC DNA]</scope>
    <source>
        <strain evidence="1 2">NIES-2519</strain>
    </source>
</reference>
<name>A0A5A5RBP7_MICAE</name>
<dbReference type="InterPro" id="IPR012964">
    <property type="entry name" value="DUF1702"/>
</dbReference>